<dbReference type="Proteomes" id="UP001519460">
    <property type="component" value="Unassembled WGS sequence"/>
</dbReference>
<evidence type="ECO:0000256" key="1">
    <source>
        <dbReference type="ARBA" id="ARBA00002844"/>
    </source>
</evidence>
<dbReference type="InterPro" id="IPR004171">
    <property type="entry name" value="cAMP_dep_PKI"/>
</dbReference>
<dbReference type="PANTHER" id="PTHR15416">
    <property type="entry name" value="CAMP-DEPENDENT PROTEIN KINASE INHIBITOR/PKI"/>
    <property type="match status" value="1"/>
</dbReference>
<organism evidence="5 6">
    <name type="scientific">Batillaria attramentaria</name>
    <dbReference type="NCBI Taxonomy" id="370345"/>
    <lineage>
        <taxon>Eukaryota</taxon>
        <taxon>Metazoa</taxon>
        <taxon>Spiralia</taxon>
        <taxon>Lophotrochozoa</taxon>
        <taxon>Mollusca</taxon>
        <taxon>Gastropoda</taxon>
        <taxon>Caenogastropoda</taxon>
        <taxon>Sorbeoconcha</taxon>
        <taxon>Cerithioidea</taxon>
        <taxon>Batillariidae</taxon>
        <taxon>Batillaria</taxon>
    </lineage>
</organism>
<sequence length="116" mass="12449">MTLPWLRPGDGQLRRRLNTAFIITADFLTASRARSRLMAEPAAPPDKACSPGTGPDLAEDKDGAEMGEVEVKVKTEEFLATGRTGRRNALPDISDELAAYTSTGDLPLDMAKLSCA</sequence>
<proteinExistence type="inferred from homology"/>
<feature type="non-terminal residue" evidence="5">
    <location>
        <position position="116"/>
    </location>
</feature>
<evidence type="ECO:0000256" key="2">
    <source>
        <dbReference type="ARBA" id="ARBA00006393"/>
    </source>
</evidence>
<name>A0ABD0J4I7_9CAEN</name>
<comment type="function">
    <text evidence="1">Extremely potent competitive inhibitor of cAMP-dependent protein kinase activity, this protein interacts with the catalytic subunit of the enzyme after the cAMP-induced dissociation of its regulatory chains.</text>
</comment>
<evidence type="ECO:0000256" key="3">
    <source>
        <dbReference type="ARBA" id="ARBA00023013"/>
    </source>
</evidence>
<feature type="region of interest" description="Disordered" evidence="4">
    <location>
        <begin position="37"/>
        <end position="61"/>
    </location>
</feature>
<reference evidence="5 6" key="1">
    <citation type="journal article" date="2023" name="Sci. Data">
        <title>Genome assembly of the Korean intertidal mud-creeper Batillaria attramentaria.</title>
        <authorList>
            <person name="Patra A.K."/>
            <person name="Ho P.T."/>
            <person name="Jun S."/>
            <person name="Lee S.J."/>
            <person name="Kim Y."/>
            <person name="Won Y.J."/>
        </authorList>
    </citation>
    <scope>NUCLEOTIDE SEQUENCE [LARGE SCALE GENOMIC DNA]</scope>
    <source>
        <strain evidence="5">Wonlab-2016</strain>
    </source>
</reference>
<evidence type="ECO:0000313" key="6">
    <source>
        <dbReference type="Proteomes" id="UP001519460"/>
    </source>
</evidence>
<accession>A0ABD0J4I7</accession>
<dbReference type="EMBL" id="JACVVK020000650">
    <property type="protein sequence ID" value="KAK7460353.1"/>
    <property type="molecule type" value="Genomic_DNA"/>
</dbReference>
<comment type="similarity">
    <text evidence="2">Belongs to the PKI family.</text>
</comment>
<dbReference type="AlphaFoldDB" id="A0ABD0J4I7"/>
<keyword evidence="3" id="KW-0649">Protein kinase inhibitor</keyword>
<comment type="caution">
    <text evidence="5">The sequence shown here is derived from an EMBL/GenBank/DDBJ whole genome shotgun (WGS) entry which is preliminary data.</text>
</comment>
<keyword evidence="6" id="KW-1185">Reference proteome</keyword>
<evidence type="ECO:0000313" key="5">
    <source>
        <dbReference type="EMBL" id="KAK7460353.1"/>
    </source>
</evidence>
<dbReference type="Pfam" id="PF02827">
    <property type="entry name" value="PKI"/>
    <property type="match status" value="1"/>
</dbReference>
<dbReference type="GO" id="GO:0004860">
    <property type="term" value="F:protein kinase inhibitor activity"/>
    <property type="evidence" value="ECO:0007669"/>
    <property type="project" value="UniProtKB-KW"/>
</dbReference>
<protein>
    <submittedName>
        <fullName evidence="5">Uncharacterized protein</fullName>
    </submittedName>
</protein>
<evidence type="ECO:0000256" key="4">
    <source>
        <dbReference type="SAM" id="MobiDB-lite"/>
    </source>
</evidence>
<gene>
    <name evidence="5" type="ORF">BaRGS_00038881</name>
</gene>